<dbReference type="RefSeq" id="WP_222581047.1">
    <property type="nucleotide sequence ID" value="NZ_JAHVHU010000015.1"/>
</dbReference>
<reference evidence="2" key="1">
    <citation type="submission" date="2021-06" db="EMBL/GenBank/DDBJ databases">
        <title>44 bacteria genomes isolated from Dapeng, Shenzhen.</title>
        <authorList>
            <person name="Zheng W."/>
            <person name="Yu S."/>
            <person name="Huang Y."/>
        </authorList>
    </citation>
    <scope>NUCLEOTIDE SEQUENCE</scope>
    <source>
        <strain evidence="2">DP5N28-2</strain>
    </source>
</reference>
<evidence type="ECO:0000313" key="3">
    <source>
        <dbReference type="Proteomes" id="UP000753961"/>
    </source>
</evidence>
<proteinExistence type="predicted"/>
<name>A0A953HW04_9BACT</name>
<keyword evidence="1" id="KW-1133">Transmembrane helix</keyword>
<evidence type="ECO:0000256" key="1">
    <source>
        <dbReference type="SAM" id="Phobius"/>
    </source>
</evidence>
<evidence type="ECO:0000313" key="2">
    <source>
        <dbReference type="EMBL" id="MBY5959510.1"/>
    </source>
</evidence>
<keyword evidence="3" id="KW-1185">Reference proteome</keyword>
<gene>
    <name evidence="2" type="ORF">KUV50_15265</name>
</gene>
<organism evidence="2 3">
    <name type="scientific">Membranihabitans marinus</name>
    <dbReference type="NCBI Taxonomy" id="1227546"/>
    <lineage>
        <taxon>Bacteria</taxon>
        <taxon>Pseudomonadati</taxon>
        <taxon>Bacteroidota</taxon>
        <taxon>Saprospiria</taxon>
        <taxon>Saprospirales</taxon>
        <taxon>Saprospiraceae</taxon>
        <taxon>Membranihabitans</taxon>
    </lineage>
</organism>
<protein>
    <submittedName>
        <fullName evidence="2">Uncharacterized protein</fullName>
    </submittedName>
</protein>
<dbReference type="EMBL" id="JAHVHU010000015">
    <property type="protein sequence ID" value="MBY5959510.1"/>
    <property type="molecule type" value="Genomic_DNA"/>
</dbReference>
<keyword evidence="1" id="KW-0812">Transmembrane</keyword>
<sequence length="55" mass="5772">MKKGVIITILVVVGLVVAGGLVASAVLELIQAVIGFVVWSIILLAGYFFIKSKVD</sequence>
<comment type="caution">
    <text evidence="2">The sequence shown here is derived from an EMBL/GenBank/DDBJ whole genome shotgun (WGS) entry which is preliminary data.</text>
</comment>
<feature type="transmembrane region" description="Helical" evidence="1">
    <location>
        <begin position="29"/>
        <end position="50"/>
    </location>
</feature>
<dbReference type="Proteomes" id="UP000753961">
    <property type="component" value="Unassembled WGS sequence"/>
</dbReference>
<dbReference type="AlphaFoldDB" id="A0A953HW04"/>
<keyword evidence="1" id="KW-0472">Membrane</keyword>
<accession>A0A953HW04</accession>